<dbReference type="GO" id="GO:0004890">
    <property type="term" value="F:GABA-A receptor activity"/>
    <property type="evidence" value="ECO:0007669"/>
    <property type="project" value="InterPro"/>
</dbReference>
<keyword evidence="13" id="KW-0868">Chloride</keyword>
<evidence type="ECO:0000256" key="12">
    <source>
        <dbReference type="ARBA" id="ARBA00023180"/>
    </source>
</evidence>
<dbReference type="PRINTS" id="PR01079">
    <property type="entry name" value="GABAARALPHA"/>
</dbReference>
<dbReference type="OrthoDB" id="3176171at2759"/>
<comment type="subcellular location">
    <subcellularLocation>
        <location evidence="17">Postsynaptic cell membrane</location>
        <topology evidence="17">Multi-pass membrane protein</topology>
    </subcellularLocation>
</comment>
<dbReference type="InterPro" id="IPR036719">
    <property type="entry name" value="Neuro-gated_channel_TM_sf"/>
</dbReference>
<evidence type="ECO:0000256" key="7">
    <source>
        <dbReference type="ARBA" id="ARBA00023065"/>
    </source>
</evidence>
<dbReference type="GO" id="GO:0034707">
    <property type="term" value="C:chloride channel complex"/>
    <property type="evidence" value="ECO:0007669"/>
    <property type="project" value="UniProtKB-KW"/>
</dbReference>
<feature type="non-terminal residue" evidence="21">
    <location>
        <position position="1"/>
    </location>
</feature>
<dbReference type="InterPro" id="IPR001390">
    <property type="entry name" value="GABAAa_rcpt"/>
</dbReference>
<proteinExistence type="inferred from homology"/>
<keyword evidence="11" id="KW-0869">Chloride channel</keyword>
<keyword evidence="12" id="KW-0325">Glycoprotein</keyword>
<dbReference type="EMBL" id="RCHS01000141">
    <property type="protein sequence ID" value="RMX60603.1"/>
    <property type="molecule type" value="Genomic_DNA"/>
</dbReference>
<dbReference type="PRINTS" id="PR00252">
    <property type="entry name" value="NRIONCHANNEL"/>
</dbReference>
<organism evidence="21 22">
    <name type="scientific">Pocillopora damicornis</name>
    <name type="common">Cauliflower coral</name>
    <name type="synonym">Millepora damicornis</name>
    <dbReference type="NCBI Taxonomy" id="46731"/>
    <lineage>
        <taxon>Eukaryota</taxon>
        <taxon>Metazoa</taxon>
        <taxon>Cnidaria</taxon>
        <taxon>Anthozoa</taxon>
        <taxon>Hexacorallia</taxon>
        <taxon>Scleractinia</taxon>
        <taxon>Astrocoeniina</taxon>
        <taxon>Pocilloporidae</taxon>
        <taxon>Pocillopora</taxon>
    </lineage>
</organism>
<dbReference type="FunFam" id="2.70.170.10:FF:000045">
    <property type="entry name" value="Predicted protein"/>
    <property type="match status" value="1"/>
</dbReference>
<dbReference type="InterPro" id="IPR018000">
    <property type="entry name" value="Neurotransmitter_ion_chnl_CS"/>
</dbReference>
<dbReference type="PANTHER" id="PTHR18945">
    <property type="entry name" value="NEUROTRANSMITTER GATED ION CHANNEL"/>
    <property type="match status" value="1"/>
</dbReference>
<evidence type="ECO:0000256" key="15">
    <source>
        <dbReference type="ARBA" id="ARBA00023286"/>
    </source>
</evidence>
<evidence type="ECO:0000313" key="21">
    <source>
        <dbReference type="EMBL" id="RMX60603.1"/>
    </source>
</evidence>
<evidence type="ECO:0000256" key="3">
    <source>
        <dbReference type="ARBA" id="ARBA00022692"/>
    </source>
</evidence>
<keyword evidence="6" id="KW-0770">Synapse</keyword>
<dbReference type="InterPro" id="IPR006201">
    <property type="entry name" value="Neur_channel"/>
</dbReference>
<dbReference type="CDD" id="cd19049">
    <property type="entry name" value="LGIC_TM_anion"/>
    <property type="match status" value="1"/>
</dbReference>
<comment type="similarity">
    <text evidence="18">Belongs to the ligand-gated ion channel (TC 1.A.9) family.</text>
</comment>
<keyword evidence="10" id="KW-0675">Receptor</keyword>
<name>A0A3M6V3R1_POCDA</name>
<evidence type="ECO:0000256" key="13">
    <source>
        <dbReference type="ARBA" id="ARBA00023214"/>
    </source>
</evidence>
<keyword evidence="7 18" id="KW-0406">Ion transport</keyword>
<keyword evidence="14" id="KW-0628">Postsynaptic cell membrane</keyword>
<evidence type="ECO:0000256" key="14">
    <source>
        <dbReference type="ARBA" id="ARBA00023257"/>
    </source>
</evidence>
<keyword evidence="22" id="KW-1185">Reference proteome</keyword>
<feature type="transmembrane region" description="Helical" evidence="18">
    <location>
        <begin position="297"/>
        <end position="315"/>
    </location>
</feature>
<keyword evidence="9" id="KW-1015">Disulfide bond</keyword>
<evidence type="ECO:0000259" key="19">
    <source>
        <dbReference type="Pfam" id="PF02931"/>
    </source>
</evidence>
<dbReference type="Pfam" id="PF02932">
    <property type="entry name" value="Neur_chan_memb"/>
    <property type="match status" value="1"/>
</dbReference>
<evidence type="ECO:0008006" key="23">
    <source>
        <dbReference type="Google" id="ProtNLM"/>
    </source>
</evidence>
<dbReference type="SUPFAM" id="SSF63712">
    <property type="entry name" value="Nicotinic receptor ligand binding domain-like"/>
    <property type="match status" value="1"/>
</dbReference>
<dbReference type="GO" id="GO:0005254">
    <property type="term" value="F:chloride channel activity"/>
    <property type="evidence" value="ECO:0007669"/>
    <property type="project" value="UniProtKB-KW"/>
</dbReference>
<dbReference type="NCBIfam" id="TIGR00860">
    <property type="entry name" value="LIC"/>
    <property type="match status" value="1"/>
</dbReference>
<dbReference type="InterPro" id="IPR006029">
    <property type="entry name" value="Neurotrans-gated_channel_TM"/>
</dbReference>
<keyword evidence="16 18" id="KW-0407">Ion channel</keyword>
<accession>A0A3M6V3R1</accession>
<evidence type="ECO:0000259" key="20">
    <source>
        <dbReference type="Pfam" id="PF02932"/>
    </source>
</evidence>
<dbReference type="InterPro" id="IPR006028">
    <property type="entry name" value="GABAA/Glycine_rcpt"/>
</dbReference>
<dbReference type="PRINTS" id="PR00253">
    <property type="entry name" value="GABAARECEPTR"/>
</dbReference>
<dbReference type="Gene3D" id="2.70.170.10">
    <property type="entry name" value="Neurotransmitter-gated ion-channel ligand-binding domain"/>
    <property type="match status" value="1"/>
</dbReference>
<protein>
    <recommendedName>
        <fullName evidence="23">Neurotransmitter-gated ion-channel ligand-binding domain-containing protein</fullName>
    </recommendedName>
</protein>
<evidence type="ECO:0000256" key="4">
    <source>
        <dbReference type="ARBA" id="ARBA00022729"/>
    </source>
</evidence>
<evidence type="ECO:0000256" key="2">
    <source>
        <dbReference type="ARBA" id="ARBA00022475"/>
    </source>
</evidence>
<keyword evidence="2" id="KW-1003">Cell membrane</keyword>
<dbReference type="Pfam" id="PF02931">
    <property type="entry name" value="Neur_chan_LBD"/>
    <property type="match status" value="1"/>
</dbReference>
<dbReference type="CDD" id="cd18990">
    <property type="entry name" value="LGIC_ECD_GABAAR"/>
    <property type="match status" value="1"/>
</dbReference>
<comment type="caution">
    <text evidence="18">Lacks conserved residue(s) required for the propagation of feature annotation.</text>
</comment>
<keyword evidence="15" id="KW-1071">Ligand-gated ion channel</keyword>
<keyword evidence="5 18" id="KW-1133">Transmembrane helix</keyword>
<evidence type="ECO:0000256" key="11">
    <source>
        <dbReference type="ARBA" id="ARBA00023173"/>
    </source>
</evidence>
<evidence type="ECO:0000256" key="8">
    <source>
        <dbReference type="ARBA" id="ARBA00023136"/>
    </source>
</evidence>
<dbReference type="InterPro" id="IPR036734">
    <property type="entry name" value="Neur_chan_lig-bd_sf"/>
</dbReference>
<dbReference type="InterPro" id="IPR006202">
    <property type="entry name" value="Neur_chan_lig-bd"/>
</dbReference>
<evidence type="ECO:0000256" key="1">
    <source>
        <dbReference type="ARBA" id="ARBA00022448"/>
    </source>
</evidence>
<dbReference type="AlphaFoldDB" id="A0A3M6V3R1"/>
<dbReference type="GO" id="GO:0005230">
    <property type="term" value="F:extracellular ligand-gated monoatomic ion channel activity"/>
    <property type="evidence" value="ECO:0007669"/>
    <property type="project" value="InterPro"/>
</dbReference>
<reference evidence="21 22" key="1">
    <citation type="journal article" date="2018" name="Sci. Rep.">
        <title>Comparative analysis of the Pocillopora damicornis genome highlights role of immune system in coral evolution.</title>
        <authorList>
            <person name="Cunning R."/>
            <person name="Bay R.A."/>
            <person name="Gillette P."/>
            <person name="Baker A.C."/>
            <person name="Traylor-Knowles N."/>
        </authorList>
    </citation>
    <scope>NUCLEOTIDE SEQUENCE [LARGE SCALE GENOMIC DNA]</scope>
    <source>
        <strain evidence="21">RSMAS</strain>
        <tissue evidence="21">Whole animal</tissue>
    </source>
</reference>
<keyword evidence="8 18" id="KW-0472">Membrane</keyword>
<evidence type="ECO:0000256" key="6">
    <source>
        <dbReference type="ARBA" id="ARBA00023018"/>
    </source>
</evidence>
<dbReference type="SUPFAM" id="SSF90112">
    <property type="entry name" value="Neurotransmitter-gated ion-channel transmembrane pore"/>
    <property type="match status" value="1"/>
</dbReference>
<dbReference type="Proteomes" id="UP000275408">
    <property type="component" value="Unassembled WGS sequence"/>
</dbReference>
<keyword evidence="3 18" id="KW-0812">Transmembrane</keyword>
<evidence type="ECO:0000256" key="17">
    <source>
        <dbReference type="ARBA" id="ARBA00034104"/>
    </source>
</evidence>
<dbReference type="Gene3D" id="1.20.58.390">
    <property type="entry name" value="Neurotransmitter-gated ion-channel transmembrane domain"/>
    <property type="match status" value="1"/>
</dbReference>
<comment type="caution">
    <text evidence="21">The sequence shown here is derived from an EMBL/GenBank/DDBJ whole genome shotgun (WGS) entry which is preliminary data.</text>
</comment>
<keyword evidence="1 18" id="KW-0813">Transport</keyword>
<sequence length="504" mass="58512">QRLSSQRLFSTFKSSDSQRVNRTFLCTFFGGSQGDIVAGDSFPTQRHSITDHRLFKKDAVGLKRHVSHEFFKILHFYRLHDHISPVRTIRDLLFSNYDKDVRPDHGVKPLDVEVDLYVESFANIAEANMEYTLFGYLRHYWTDKRFANKSKEVIQLKGSTIEHAWMPDTYISNSRQSNLRQKDSEAESTLFIHTDGSMFYSKGVKIVASCAMDLKDFPMDTQKCGLSLGSYGHSLADVNYKWRREKVVVEKKNIAQFDMTEAYLNRSVMIYISGNYTQLLVYFHFERRIGYYVNQVYIPDTLIVTISWIVFWLGQDDMGGRVGLGITTLLTIMFLLGSVNMSLPRVSYAKAIDWYLIVSFVFVFLVLFECIIVYVVRQRKRSREESGRDRSLDLEEGKRERARTEDSFYIEKLLKSDGFVNVEILSNTGELGIVSSRNNVDSFLPEKKNDIEMTDRTSQRGMMSCKNKRARLSVGDIIDRISRLLFPLAFISFNVSYWNHYLSK</sequence>
<evidence type="ECO:0000313" key="22">
    <source>
        <dbReference type="Proteomes" id="UP000275408"/>
    </source>
</evidence>
<dbReference type="STRING" id="46731.A0A3M6V3R1"/>
<feature type="domain" description="Neurotransmitter-gated ion-channel transmembrane" evidence="20">
    <location>
        <begin position="296"/>
        <end position="498"/>
    </location>
</feature>
<evidence type="ECO:0000256" key="16">
    <source>
        <dbReference type="ARBA" id="ARBA00023303"/>
    </source>
</evidence>
<evidence type="ECO:0000256" key="5">
    <source>
        <dbReference type="ARBA" id="ARBA00022989"/>
    </source>
</evidence>
<feature type="domain" description="Neurotransmitter-gated ion-channel ligand-binding" evidence="19">
    <location>
        <begin position="89"/>
        <end position="288"/>
    </location>
</feature>
<dbReference type="GO" id="GO:0045211">
    <property type="term" value="C:postsynaptic membrane"/>
    <property type="evidence" value="ECO:0007669"/>
    <property type="project" value="UniProtKB-SubCell"/>
</dbReference>
<evidence type="ECO:0000256" key="9">
    <source>
        <dbReference type="ARBA" id="ARBA00023157"/>
    </source>
</evidence>
<evidence type="ECO:0000256" key="10">
    <source>
        <dbReference type="ARBA" id="ARBA00023170"/>
    </source>
</evidence>
<dbReference type="InterPro" id="IPR038050">
    <property type="entry name" value="Neuro_actylchol_rec"/>
</dbReference>
<feature type="transmembrane region" description="Helical" evidence="18">
    <location>
        <begin position="322"/>
        <end position="342"/>
    </location>
</feature>
<gene>
    <name evidence="21" type="ORF">pdam_00001364</name>
</gene>
<dbReference type="PROSITE" id="PS00236">
    <property type="entry name" value="NEUROTR_ION_CHANNEL"/>
    <property type="match status" value="1"/>
</dbReference>
<evidence type="ECO:0000256" key="18">
    <source>
        <dbReference type="RuleBase" id="RU000687"/>
    </source>
</evidence>
<keyword evidence="4" id="KW-0732">Signal</keyword>
<feature type="transmembrane region" description="Helical" evidence="18">
    <location>
        <begin position="354"/>
        <end position="376"/>
    </location>
</feature>